<dbReference type="Proteomes" id="UP000195030">
    <property type="component" value="Unassembled WGS sequence"/>
</dbReference>
<dbReference type="RefSeq" id="WP_060631300.1">
    <property type="nucleotide sequence ID" value="NZ_NFEL01000047.1"/>
</dbReference>
<dbReference type="EMBL" id="NFEL01000047">
    <property type="protein sequence ID" value="OUA07549.1"/>
    <property type="molecule type" value="Genomic_DNA"/>
</dbReference>
<dbReference type="AlphaFoldDB" id="A0A243GII1"/>
<dbReference type="Gene3D" id="3.30.460.10">
    <property type="entry name" value="Beta Polymerase, domain 2"/>
    <property type="match status" value="1"/>
</dbReference>
<dbReference type="CDD" id="cd05403">
    <property type="entry name" value="NT_KNTase_like"/>
    <property type="match status" value="1"/>
</dbReference>
<accession>A0A243GII1</accession>
<comment type="caution">
    <text evidence="2">The sequence shown here is derived from an EMBL/GenBank/DDBJ whole genome shotgun (WGS) entry which is preliminary data.</text>
</comment>
<organism evidence="2 3">
    <name type="scientific">Bacillus thuringiensis subsp. finitimus</name>
    <dbReference type="NCBI Taxonomy" id="29337"/>
    <lineage>
        <taxon>Bacteria</taxon>
        <taxon>Bacillati</taxon>
        <taxon>Bacillota</taxon>
        <taxon>Bacilli</taxon>
        <taxon>Bacillales</taxon>
        <taxon>Bacillaceae</taxon>
        <taxon>Bacillus</taxon>
        <taxon>Bacillus cereus group</taxon>
    </lineage>
</organism>
<proteinExistence type="predicted"/>
<dbReference type="InterPro" id="IPR043519">
    <property type="entry name" value="NT_sf"/>
</dbReference>
<protein>
    <submittedName>
        <fullName evidence="2">DNA polymerase subunit beta</fullName>
    </submittedName>
</protein>
<dbReference type="Pfam" id="PF18765">
    <property type="entry name" value="Polbeta"/>
    <property type="match status" value="1"/>
</dbReference>
<evidence type="ECO:0000313" key="2">
    <source>
        <dbReference type="EMBL" id="OUA07549.1"/>
    </source>
</evidence>
<feature type="domain" description="Polymerase beta nucleotidyltransferase" evidence="1">
    <location>
        <begin position="23"/>
        <end position="108"/>
    </location>
</feature>
<reference evidence="2 3" key="1">
    <citation type="submission" date="2016-10" db="EMBL/GenBank/DDBJ databases">
        <title>Comparative genomics of Bacillus thuringiensis reveals a path to pathogens against multiple invertebrate hosts.</title>
        <authorList>
            <person name="Zheng J."/>
            <person name="Gao Q."/>
            <person name="Liu H."/>
            <person name="Peng D."/>
            <person name="Ruan L."/>
            <person name="Sun M."/>
        </authorList>
    </citation>
    <scope>NUCLEOTIDE SEQUENCE [LARGE SCALE GENOMIC DNA]</scope>
    <source>
        <strain evidence="2">CTC</strain>
    </source>
</reference>
<evidence type="ECO:0000259" key="1">
    <source>
        <dbReference type="Pfam" id="PF18765"/>
    </source>
</evidence>
<gene>
    <name evidence="2" type="ORF">BK772_19085</name>
</gene>
<evidence type="ECO:0000313" key="3">
    <source>
        <dbReference type="Proteomes" id="UP000195030"/>
    </source>
</evidence>
<name>A0A243GII1_BACTF</name>
<sequence>MLEAQIFIKHEQHKKLVQTIVAETLSMEKVHGFMLIGSVARGDAYTDSDLDFYILLEDGQKKKFHSETREDILVEYKSADFNQIQVNFKNNPMELYSFLEGEILFDKSGELKKLKEIATYEFENYRVSSDKVKGISHWLHSSLIKIQSALKANDELKASYIVQTSTWTLLDGIWAVNNKPTPPAGSVLKYFETLSKVPTHFEGFINKLFLGDTTERTSTAIFLIEWVLHNLKKNNVTILYR</sequence>
<dbReference type="SUPFAM" id="SSF81301">
    <property type="entry name" value="Nucleotidyltransferase"/>
    <property type="match status" value="1"/>
</dbReference>
<dbReference type="InterPro" id="IPR041633">
    <property type="entry name" value="Polbeta"/>
</dbReference>